<evidence type="ECO:0000256" key="6">
    <source>
        <dbReference type="ARBA" id="ARBA00022692"/>
    </source>
</evidence>
<dbReference type="PANTHER" id="PTHR30561">
    <property type="entry name" value="SMR FAMILY PROTON-DEPENDENT DRUG EFFLUX TRANSPORTER SUGE"/>
    <property type="match status" value="1"/>
</dbReference>
<sequence length="112" mass="12415">MLQWCALFLAVITEVIGTTLIKINIVDQNEPIVGYVLWLAMMALSYFFLSKAIVKISLSLSYAVWEGAGLIAITFIGFFLFHEHLPITKIIGISTIVAGILLLKNGSNERSR</sequence>
<keyword evidence="12" id="KW-1185">Reference proteome</keyword>
<keyword evidence="8 10" id="KW-0472">Membrane</keyword>
<dbReference type="Pfam" id="PF00893">
    <property type="entry name" value="Multi_Drug_Res"/>
    <property type="match status" value="1"/>
</dbReference>
<dbReference type="GO" id="GO:0031460">
    <property type="term" value="P:glycine betaine transport"/>
    <property type="evidence" value="ECO:0007669"/>
    <property type="project" value="TreeGrafter"/>
</dbReference>
<proteinExistence type="inferred from homology"/>
<dbReference type="PANTHER" id="PTHR30561:SF2">
    <property type="entry name" value="SPERMIDINE EXPORT PROTEIN MDTJ"/>
    <property type="match status" value="1"/>
</dbReference>
<keyword evidence="4" id="KW-1003">Cell membrane</keyword>
<evidence type="ECO:0000313" key="11">
    <source>
        <dbReference type="EMBL" id="SEJ96930.1"/>
    </source>
</evidence>
<protein>
    <recommendedName>
        <fullName evidence="3">Spermidine export protein MdtJ</fullName>
    </recommendedName>
</protein>
<dbReference type="STRING" id="84035.SAMN05660742_1324"/>
<dbReference type="GO" id="GO:0005886">
    <property type="term" value="C:plasma membrane"/>
    <property type="evidence" value="ECO:0007669"/>
    <property type="project" value="UniProtKB-SubCell"/>
</dbReference>
<gene>
    <name evidence="11" type="ORF">SAMN05660742_1324</name>
</gene>
<dbReference type="InterPro" id="IPR037185">
    <property type="entry name" value="EmrE-like"/>
</dbReference>
<comment type="subunit">
    <text evidence="2">Forms a complex with MdtI.</text>
</comment>
<dbReference type="AlphaFoldDB" id="A0A1H7DCM0"/>
<dbReference type="GO" id="GO:0015199">
    <property type="term" value="F:amino-acid betaine transmembrane transporter activity"/>
    <property type="evidence" value="ECO:0007669"/>
    <property type="project" value="TreeGrafter"/>
</dbReference>
<name>A0A1H7DCM0_9FIRM</name>
<dbReference type="GO" id="GO:0015297">
    <property type="term" value="F:antiporter activity"/>
    <property type="evidence" value="ECO:0007669"/>
    <property type="project" value="TreeGrafter"/>
</dbReference>
<accession>A0A1H7DCM0</accession>
<comment type="similarity">
    <text evidence="9">Belongs to the drug/metabolite transporter (DMT) superfamily. Small multidrug resistance (SMR) (TC 2.A.7.1) family.</text>
</comment>
<keyword evidence="5" id="KW-0997">Cell inner membrane</keyword>
<evidence type="ECO:0000256" key="5">
    <source>
        <dbReference type="ARBA" id="ARBA00022519"/>
    </source>
</evidence>
<dbReference type="InterPro" id="IPR045324">
    <property type="entry name" value="Small_multidrug_res"/>
</dbReference>
<evidence type="ECO:0000256" key="8">
    <source>
        <dbReference type="ARBA" id="ARBA00023136"/>
    </source>
</evidence>
<dbReference type="EMBL" id="FNZK01000032">
    <property type="protein sequence ID" value="SEJ96930.1"/>
    <property type="molecule type" value="Genomic_DNA"/>
</dbReference>
<evidence type="ECO:0000256" key="2">
    <source>
        <dbReference type="ARBA" id="ARBA00011358"/>
    </source>
</evidence>
<reference evidence="11 12" key="1">
    <citation type="submission" date="2016-10" db="EMBL/GenBank/DDBJ databases">
        <authorList>
            <person name="de Groot N.N."/>
        </authorList>
    </citation>
    <scope>NUCLEOTIDE SEQUENCE [LARGE SCALE GENOMIC DNA]</scope>
    <source>
        <strain evidence="11 12">DSM 2179</strain>
    </source>
</reference>
<dbReference type="Gene3D" id="1.10.3730.20">
    <property type="match status" value="1"/>
</dbReference>
<dbReference type="SUPFAM" id="SSF103481">
    <property type="entry name" value="Multidrug resistance efflux transporter EmrE"/>
    <property type="match status" value="1"/>
</dbReference>
<dbReference type="RefSeq" id="WP_091835894.1">
    <property type="nucleotide sequence ID" value="NZ_FNZK01000032.1"/>
</dbReference>
<feature type="transmembrane region" description="Helical" evidence="10">
    <location>
        <begin position="33"/>
        <end position="50"/>
    </location>
</feature>
<keyword evidence="6 9" id="KW-0812">Transmembrane</keyword>
<evidence type="ECO:0000256" key="4">
    <source>
        <dbReference type="ARBA" id="ARBA00022475"/>
    </source>
</evidence>
<keyword evidence="7 10" id="KW-1133">Transmembrane helix</keyword>
<organism evidence="11 12">
    <name type="scientific">Propionispira arboris</name>
    <dbReference type="NCBI Taxonomy" id="84035"/>
    <lineage>
        <taxon>Bacteria</taxon>
        <taxon>Bacillati</taxon>
        <taxon>Bacillota</taxon>
        <taxon>Negativicutes</taxon>
        <taxon>Selenomonadales</taxon>
        <taxon>Selenomonadaceae</taxon>
        <taxon>Propionispira</taxon>
    </lineage>
</organism>
<evidence type="ECO:0000256" key="3">
    <source>
        <dbReference type="ARBA" id="ARBA00021112"/>
    </source>
</evidence>
<comment type="subcellular location">
    <subcellularLocation>
        <location evidence="1">Cell inner membrane</location>
        <topology evidence="1">Multi-pass membrane protein</topology>
    </subcellularLocation>
    <subcellularLocation>
        <location evidence="9">Cell membrane</location>
        <topology evidence="9">Multi-pass membrane protein</topology>
    </subcellularLocation>
</comment>
<evidence type="ECO:0000256" key="9">
    <source>
        <dbReference type="RuleBase" id="RU003942"/>
    </source>
</evidence>
<dbReference type="GO" id="GO:0015220">
    <property type="term" value="F:choline transmembrane transporter activity"/>
    <property type="evidence" value="ECO:0007669"/>
    <property type="project" value="TreeGrafter"/>
</dbReference>
<feature type="transmembrane region" description="Helical" evidence="10">
    <location>
        <begin position="62"/>
        <end position="81"/>
    </location>
</feature>
<dbReference type="Proteomes" id="UP000199662">
    <property type="component" value="Unassembled WGS sequence"/>
</dbReference>
<evidence type="ECO:0000256" key="10">
    <source>
        <dbReference type="SAM" id="Phobius"/>
    </source>
</evidence>
<evidence type="ECO:0000256" key="1">
    <source>
        <dbReference type="ARBA" id="ARBA00004429"/>
    </source>
</evidence>
<evidence type="ECO:0000256" key="7">
    <source>
        <dbReference type="ARBA" id="ARBA00022989"/>
    </source>
</evidence>
<dbReference type="GO" id="GO:1903711">
    <property type="term" value="P:spermidine transmembrane transport"/>
    <property type="evidence" value="ECO:0007669"/>
    <property type="project" value="TreeGrafter"/>
</dbReference>
<feature type="transmembrane region" description="Helical" evidence="10">
    <location>
        <begin position="87"/>
        <end position="103"/>
    </location>
</feature>
<dbReference type="InterPro" id="IPR000390">
    <property type="entry name" value="Small_drug/metabolite_transptr"/>
</dbReference>
<evidence type="ECO:0000313" key="12">
    <source>
        <dbReference type="Proteomes" id="UP000199662"/>
    </source>
</evidence>